<reference evidence="3" key="1">
    <citation type="submission" date="2018-09" db="EMBL/GenBank/DDBJ databases">
        <authorList>
            <person name="Livingstone P.G."/>
            <person name="Whitworth D.E."/>
        </authorList>
    </citation>
    <scope>NUCLEOTIDE SEQUENCE [LARGE SCALE GENOMIC DNA]</scope>
    <source>
        <strain evidence="3">CA040B</strain>
    </source>
</reference>
<comment type="caution">
    <text evidence="2">The sequence shown here is derived from an EMBL/GenBank/DDBJ whole genome shotgun (WGS) entry which is preliminary data.</text>
</comment>
<name>A0A3A8N9N8_9BACT</name>
<keyword evidence="3" id="KW-1185">Reference proteome</keyword>
<protein>
    <recommendedName>
        <fullName evidence="4">DUF4239 domain-containing protein</fullName>
    </recommendedName>
</protein>
<keyword evidence="1" id="KW-0472">Membrane</keyword>
<keyword evidence="1" id="KW-1133">Transmembrane helix</keyword>
<feature type="transmembrane region" description="Helical" evidence="1">
    <location>
        <begin position="188"/>
        <end position="208"/>
    </location>
</feature>
<proteinExistence type="predicted"/>
<dbReference type="Proteomes" id="UP000273405">
    <property type="component" value="Unassembled WGS sequence"/>
</dbReference>
<dbReference type="OrthoDB" id="5505298at2"/>
<evidence type="ECO:0000313" key="3">
    <source>
        <dbReference type="Proteomes" id="UP000273405"/>
    </source>
</evidence>
<feature type="transmembrane region" description="Helical" evidence="1">
    <location>
        <begin position="47"/>
        <end position="67"/>
    </location>
</feature>
<accession>A0A3A8N9N8</accession>
<dbReference type="AlphaFoldDB" id="A0A3A8N9N8"/>
<evidence type="ECO:0000256" key="1">
    <source>
        <dbReference type="SAM" id="Phobius"/>
    </source>
</evidence>
<dbReference type="InterPro" id="IPR025333">
    <property type="entry name" value="DUF4239"/>
</dbReference>
<organism evidence="2 3">
    <name type="scientific">Corallococcus sicarius</name>
    <dbReference type="NCBI Taxonomy" id="2316726"/>
    <lineage>
        <taxon>Bacteria</taxon>
        <taxon>Pseudomonadati</taxon>
        <taxon>Myxococcota</taxon>
        <taxon>Myxococcia</taxon>
        <taxon>Myxococcales</taxon>
        <taxon>Cystobacterineae</taxon>
        <taxon>Myxococcaceae</taxon>
        <taxon>Corallococcus</taxon>
    </lineage>
</organism>
<evidence type="ECO:0000313" key="2">
    <source>
        <dbReference type="EMBL" id="RKH41006.1"/>
    </source>
</evidence>
<sequence>MKDWTVTTLLVLALELVLFVTLLLAIELAYRIARRRRFSSPSTQLRSVTAVSSVVFSLMGLILAFSYSEAGRRLEVHRNLVVDEANAISSVWFLADVVQEEAQPPLRELLRRYLDERIQAHHALPRVEAFEAHRARAALLQKQIWARMVTITKVAPDKEVLLLPPVRLMAEVAAKRTLAVRTHITSPAFLFMLGLAVVGALLVGLTTAQGEGRNWPYRLLFALVVSSAIHVVVDLEYPRTGIVSTEEADSLLLELRETMH</sequence>
<keyword evidence="1" id="KW-0812">Transmembrane</keyword>
<dbReference type="RefSeq" id="WP_120626754.1">
    <property type="nucleotide sequence ID" value="NZ_RAWG01000117.1"/>
</dbReference>
<feature type="transmembrane region" description="Helical" evidence="1">
    <location>
        <begin position="6"/>
        <end position="26"/>
    </location>
</feature>
<evidence type="ECO:0008006" key="4">
    <source>
        <dbReference type="Google" id="ProtNLM"/>
    </source>
</evidence>
<dbReference type="Pfam" id="PF14023">
    <property type="entry name" value="Bestrophin-like"/>
    <property type="match status" value="1"/>
</dbReference>
<gene>
    <name evidence="2" type="ORF">D7X12_19340</name>
</gene>
<dbReference type="EMBL" id="RAWG01000117">
    <property type="protein sequence ID" value="RKH41006.1"/>
    <property type="molecule type" value="Genomic_DNA"/>
</dbReference>